<accession>A0A3G8YFX1</accession>
<protein>
    <submittedName>
        <fullName evidence="1">Uncharacterized protein</fullName>
    </submittedName>
</protein>
<gene>
    <name evidence="1" type="ORF">EHF33_15190</name>
</gene>
<keyword evidence="2" id="KW-1185">Reference proteome</keyword>
<dbReference type="AlphaFoldDB" id="A0A3G8YFX1"/>
<evidence type="ECO:0000313" key="1">
    <source>
        <dbReference type="EMBL" id="AZI44239.1"/>
    </source>
</evidence>
<sequence>MKKQSKARAPVVTLTAGTLNGKRTLNLHLKEKWGRGKRAQVRVERLNTKEQAIDLLVERAKDWSDQDLRTIRGKAFKLMWNAPWPLNEKWLSGNGGDHRA</sequence>
<reference evidence="1 2" key="1">
    <citation type="submission" date="2018-11" db="EMBL/GenBank/DDBJ databases">
        <title>Deinococcus shelandsis sp. nov., isolated from South Shetland Islands soil of Antarctica.</title>
        <authorList>
            <person name="Tian J."/>
        </authorList>
    </citation>
    <scope>NUCLEOTIDE SEQUENCE [LARGE SCALE GENOMIC DNA]</scope>
    <source>
        <strain evidence="1 2">S14-83T</strain>
    </source>
</reference>
<dbReference type="OrthoDB" id="73724at2"/>
<dbReference type="EMBL" id="CP034184">
    <property type="protein sequence ID" value="AZI44239.1"/>
    <property type="molecule type" value="Genomic_DNA"/>
</dbReference>
<name>A0A3G8YFX1_9DEIO</name>
<dbReference type="RefSeq" id="WP_124873686.1">
    <property type="nucleotide sequence ID" value="NZ_CP034184.1"/>
</dbReference>
<dbReference type="Proteomes" id="UP000276417">
    <property type="component" value="Chromosome 2"/>
</dbReference>
<evidence type="ECO:0000313" key="2">
    <source>
        <dbReference type="Proteomes" id="UP000276417"/>
    </source>
</evidence>
<proteinExistence type="predicted"/>
<organism evidence="1 2">
    <name type="scientific">Deinococcus psychrotolerans</name>
    <dbReference type="NCBI Taxonomy" id="2489213"/>
    <lineage>
        <taxon>Bacteria</taxon>
        <taxon>Thermotogati</taxon>
        <taxon>Deinococcota</taxon>
        <taxon>Deinococci</taxon>
        <taxon>Deinococcales</taxon>
        <taxon>Deinococcaceae</taxon>
        <taxon>Deinococcus</taxon>
    </lineage>
</organism>
<dbReference type="KEGG" id="dph:EHF33_15190"/>